<name>A0A163TIZ4_ABSGL</name>
<evidence type="ECO:0000256" key="4">
    <source>
        <dbReference type="ARBA" id="ARBA00023136"/>
    </source>
</evidence>
<dbReference type="SUPFAM" id="SSF49899">
    <property type="entry name" value="Concanavalin A-like lectins/glucanases"/>
    <property type="match status" value="1"/>
</dbReference>
<evidence type="ECO:0000256" key="2">
    <source>
        <dbReference type="ARBA" id="ARBA00022692"/>
    </source>
</evidence>
<keyword evidence="3 6" id="KW-1133">Transmembrane helix</keyword>
<dbReference type="AlphaFoldDB" id="A0A163TIZ4"/>
<protein>
    <recommendedName>
        <fullName evidence="7">B30.2/SPRY domain-containing protein</fullName>
    </recommendedName>
</protein>
<dbReference type="InterPro" id="IPR013320">
    <property type="entry name" value="ConA-like_dom_sf"/>
</dbReference>
<organism evidence="8">
    <name type="scientific">Absidia glauca</name>
    <name type="common">Pin mould</name>
    <dbReference type="NCBI Taxonomy" id="4829"/>
    <lineage>
        <taxon>Eukaryota</taxon>
        <taxon>Fungi</taxon>
        <taxon>Fungi incertae sedis</taxon>
        <taxon>Mucoromycota</taxon>
        <taxon>Mucoromycotina</taxon>
        <taxon>Mucoromycetes</taxon>
        <taxon>Mucorales</taxon>
        <taxon>Cunninghamellaceae</taxon>
        <taxon>Absidia</taxon>
    </lineage>
</organism>
<accession>A0A163TIZ4</accession>
<dbReference type="EMBL" id="LT554468">
    <property type="protein sequence ID" value="SAM05282.1"/>
    <property type="molecule type" value="Genomic_DNA"/>
</dbReference>
<dbReference type="Gene3D" id="2.60.120.920">
    <property type="match status" value="1"/>
</dbReference>
<feature type="compositionally biased region" description="Low complexity" evidence="5">
    <location>
        <begin position="298"/>
        <end position="307"/>
    </location>
</feature>
<reference evidence="8" key="1">
    <citation type="submission" date="2016-04" db="EMBL/GenBank/DDBJ databases">
        <authorList>
            <person name="Evans L.H."/>
            <person name="Alamgir A."/>
            <person name="Owens N."/>
            <person name="Weber N.D."/>
            <person name="Virtaneva K."/>
            <person name="Barbian K."/>
            <person name="Babar A."/>
            <person name="Rosenke K."/>
        </authorList>
    </citation>
    <scope>NUCLEOTIDE SEQUENCE [LARGE SCALE GENOMIC DNA]</scope>
    <source>
        <strain evidence="8">CBS 101.48</strain>
    </source>
</reference>
<evidence type="ECO:0000313" key="9">
    <source>
        <dbReference type="Proteomes" id="UP000078561"/>
    </source>
</evidence>
<dbReference type="FunCoup" id="A0A163TIZ4">
    <property type="interactions" value="6"/>
</dbReference>
<evidence type="ECO:0000256" key="5">
    <source>
        <dbReference type="SAM" id="MobiDB-lite"/>
    </source>
</evidence>
<evidence type="ECO:0000259" key="7">
    <source>
        <dbReference type="PROSITE" id="PS50188"/>
    </source>
</evidence>
<dbReference type="InterPro" id="IPR001870">
    <property type="entry name" value="B30.2/SPRY"/>
</dbReference>
<dbReference type="InterPro" id="IPR043136">
    <property type="entry name" value="B30.2/SPRY_sf"/>
</dbReference>
<proteinExistence type="predicted"/>
<feature type="compositionally biased region" description="Low complexity" evidence="5">
    <location>
        <begin position="355"/>
        <end position="365"/>
    </location>
</feature>
<gene>
    <name evidence="8" type="primary">ABSGL_11157.1 scaffold 12295</name>
</gene>
<feature type="transmembrane region" description="Helical" evidence="6">
    <location>
        <begin position="6"/>
        <end position="26"/>
    </location>
</feature>
<comment type="subcellular location">
    <subcellularLocation>
        <location evidence="1">Membrane</location>
        <topology evidence="1">Single-pass membrane protein</topology>
    </subcellularLocation>
</comment>
<dbReference type="InParanoid" id="A0A163TIZ4"/>
<keyword evidence="9" id="KW-1185">Reference proteome</keyword>
<feature type="region of interest" description="Disordered" evidence="5">
    <location>
        <begin position="296"/>
        <end position="389"/>
    </location>
</feature>
<dbReference type="Proteomes" id="UP000078561">
    <property type="component" value="Unassembled WGS sequence"/>
</dbReference>
<evidence type="ECO:0000256" key="6">
    <source>
        <dbReference type="SAM" id="Phobius"/>
    </source>
</evidence>
<feature type="domain" description="B30.2/SPRY" evidence="7">
    <location>
        <begin position="57"/>
        <end position="259"/>
    </location>
</feature>
<feature type="compositionally biased region" description="Basic and acidic residues" evidence="5">
    <location>
        <begin position="317"/>
        <end position="328"/>
    </location>
</feature>
<dbReference type="GO" id="GO:0016020">
    <property type="term" value="C:membrane"/>
    <property type="evidence" value="ECO:0007669"/>
    <property type="project" value="UniProtKB-SubCell"/>
</dbReference>
<evidence type="ECO:0000313" key="8">
    <source>
        <dbReference type="EMBL" id="SAM05282.1"/>
    </source>
</evidence>
<dbReference type="InterPro" id="IPR035780">
    <property type="entry name" value="SPRY_Ssh4-like"/>
</dbReference>
<sequence>MLNAYAWIFITGIIIFFALTVFLICFTRSPIELPLHTGTDAEFNDWPVETDELVADLPEDARLSYERAKVWQERHPPDSIPTDITAPQFMSIQEKGVSAFEFEWEPESHCFVAARTEIQFVHGECCVQTNLPLPRNQEVYYWEAKMFEKPDTTTVSVGVATKPYPSWRLPGWNRYSVGYFSDNGCKYFSSPFNGKPYGLSFNHGDVIGVGYRHRTGTLFFTRNGRKLEDAYNGLRWNLFPTIGANGPCQVHVNLGQAGFVFVEANVKKWGLAPSQGTLAPPPAYGLENDTILLAAGNSSSSSSSTTTHNTAPPADLIRLDEPSSDDPHLIAQPLNMPSSSSSHPPPYPPPPLPPKNSSVQSSSHAAADDDNATPDDHVRLQMEPTDHSM</sequence>
<dbReference type="InterPro" id="IPR003877">
    <property type="entry name" value="SPRY_dom"/>
</dbReference>
<dbReference type="PANTHER" id="PTHR12864">
    <property type="entry name" value="RAN BINDING PROTEIN 9-RELATED"/>
    <property type="match status" value="1"/>
</dbReference>
<dbReference type="CDD" id="cd12910">
    <property type="entry name" value="SPRY_SSH4_like"/>
    <property type="match status" value="1"/>
</dbReference>
<dbReference type="OrthoDB" id="258495at2759"/>
<evidence type="ECO:0000256" key="1">
    <source>
        <dbReference type="ARBA" id="ARBA00004167"/>
    </source>
</evidence>
<dbReference type="PROSITE" id="PS50188">
    <property type="entry name" value="B302_SPRY"/>
    <property type="match status" value="1"/>
</dbReference>
<dbReference type="Pfam" id="PF00622">
    <property type="entry name" value="SPRY"/>
    <property type="match status" value="1"/>
</dbReference>
<dbReference type="OMA" id="CVLFIRR"/>
<dbReference type="STRING" id="4829.A0A163TIZ4"/>
<feature type="compositionally biased region" description="Basic and acidic residues" evidence="5">
    <location>
        <begin position="374"/>
        <end position="389"/>
    </location>
</feature>
<dbReference type="SMART" id="SM00449">
    <property type="entry name" value="SPRY"/>
    <property type="match status" value="1"/>
</dbReference>
<keyword evidence="4 6" id="KW-0472">Membrane</keyword>
<dbReference type="InterPro" id="IPR050618">
    <property type="entry name" value="Ubq-SigPath_Reg"/>
</dbReference>
<evidence type="ECO:0000256" key="3">
    <source>
        <dbReference type="ARBA" id="ARBA00022989"/>
    </source>
</evidence>
<feature type="compositionally biased region" description="Pro residues" evidence="5">
    <location>
        <begin position="343"/>
        <end position="354"/>
    </location>
</feature>
<keyword evidence="2 6" id="KW-0812">Transmembrane</keyword>